<proteinExistence type="predicted"/>
<sequence length="163" mass="19263">KNMSEIWWVVVTVHLCSAVPDRIIPLPVSSELYKVVMETEELIDDIQMRFYVGGQNAFGYYQSKNISEKIENTITKYLHILKKLEALQFKKDNLRYQIIVDTNRSMKYLSECQKRLVKSSDVYKMYEASDVVLRWLNSLVHFLQLNARHGSPKPPFKPDMFRR</sequence>
<feature type="signal peptide" evidence="1">
    <location>
        <begin position="1"/>
        <end position="18"/>
    </location>
</feature>
<organism evidence="2">
    <name type="scientific">Clastoptera arizonana</name>
    <name type="common">Arizona spittle bug</name>
    <dbReference type="NCBI Taxonomy" id="38151"/>
    <lineage>
        <taxon>Eukaryota</taxon>
        <taxon>Metazoa</taxon>
        <taxon>Ecdysozoa</taxon>
        <taxon>Arthropoda</taxon>
        <taxon>Hexapoda</taxon>
        <taxon>Insecta</taxon>
        <taxon>Pterygota</taxon>
        <taxon>Neoptera</taxon>
        <taxon>Paraneoptera</taxon>
        <taxon>Hemiptera</taxon>
        <taxon>Auchenorrhyncha</taxon>
        <taxon>Cercopoidea</taxon>
        <taxon>Clastopteridae</taxon>
        <taxon>Clastoptera</taxon>
    </lineage>
</organism>
<feature type="non-terminal residue" evidence="2">
    <location>
        <position position="1"/>
    </location>
</feature>
<dbReference type="EMBL" id="GEDC01013199">
    <property type="protein sequence ID" value="JAS24099.1"/>
    <property type="molecule type" value="Transcribed_RNA"/>
</dbReference>
<accession>A0A1B6DEJ9</accession>
<evidence type="ECO:0008006" key="3">
    <source>
        <dbReference type="Google" id="ProtNLM"/>
    </source>
</evidence>
<protein>
    <recommendedName>
        <fullName evidence="3">Ciliary neurotrophic factor</fullName>
    </recommendedName>
</protein>
<evidence type="ECO:0000256" key="1">
    <source>
        <dbReference type="SAM" id="SignalP"/>
    </source>
</evidence>
<evidence type="ECO:0000313" key="2">
    <source>
        <dbReference type="EMBL" id="JAS24099.1"/>
    </source>
</evidence>
<feature type="chain" id="PRO_5008581196" description="Ciliary neurotrophic factor" evidence="1">
    <location>
        <begin position="19"/>
        <end position="163"/>
    </location>
</feature>
<name>A0A1B6DEJ9_9HEMI</name>
<dbReference type="AlphaFoldDB" id="A0A1B6DEJ9"/>
<gene>
    <name evidence="2" type="ORF">g.45659</name>
</gene>
<keyword evidence="1" id="KW-0732">Signal</keyword>
<reference evidence="2" key="1">
    <citation type="submission" date="2015-12" db="EMBL/GenBank/DDBJ databases">
        <title>De novo transcriptome assembly of four potential Pierce s Disease insect vectors from Arizona vineyards.</title>
        <authorList>
            <person name="Tassone E.E."/>
        </authorList>
    </citation>
    <scope>NUCLEOTIDE SEQUENCE</scope>
</reference>